<dbReference type="KEGG" id="slc:SL103_22345"/>
<feature type="compositionally biased region" description="Basic and acidic residues" evidence="1">
    <location>
        <begin position="579"/>
        <end position="590"/>
    </location>
</feature>
<name>A0A1D7VPC8_9ACTN</name>
<feature type="region of interest" description="Disordered" evidence="1">
    <location>
        <begin position="568"/>
        <end position="602"/>
    </location>
</feature>
<dbReference type="EMBL" id="CP017157">
    <property type="protein sequence ID" value="AOP48610.1"/>
    <property type="molecule type" value="Genomic_DNA"/>
</dbReference>
<reference evidence="2 3" key="1">
    <citation type="submission" date="2016-09" db="EMBL/GenBank/DDBJ databases">
        <title>Complete genome sequencing of Streptomyces lydicus 103 and metabolic pathways analysis of antibiotic biosynthesis.</title>
        <authorList>
            <person name="Jia N."/>
            <person name="Ding M.-Z."/>
            <person name="Gao F."/>
            <person name="Yuan Y.-J."/>
        </authorList>
    </citation>
    <scope>NUCLEOTIDE SEQUENCE [LARGE SCALE GENOMIC DNA]</scope>
    <source>
        <strain evidence="2 3">103</strain>
    </source>
</reference>
<evidence type="ECO:0000313" key="2">
    <source>
        <dbReference type="EMBL" id="AOP48610.1"/>
    </source>
</evidence>
<gene>
    <name evidence="2" type="ORF">SL103_22345</name>
</gene>
<proteinExistence type="predicted"/>
<accession>A0A1D7VPC8</accession>
<feature type="compositionally biased region" description="Gly residues" evidence="1">
    <location>
        <begin position="158"/>
        <end position="169"/>
    </location>
</feature>
<protein>
    <submittedName>
        <fullName evidence="2">Uncharacterized protein</fullName>
    </submittedName>
</protein>
<sequence length="602" mass="64512">MPRLSCHFPITVTVVGEPSPAAVEKLGRVVEEALAARFRLARRHLETVTGRAPAVPVEAGETLDRGRIGATGQVYRVPAYDGGGALKPVRLETAQPGQRDPATLSDTDLEAEYGHARNWLLGHQRVDAGYAATKAYLEALEAELLRRAPAASTAAAGGPAGSGPRTGGTGPPPRTPVAPPPAMMSGGGAAPHDEEIAVTGAHAGGTYGEHDLPFLLGRRGIRLVITSSGPGAHALTGHGFDAVGVDPQNGELLLYDNKSYGSLDKAEGKKATALGRNLPSSLEEAIAKIRAMPDFPEKADVLHRLDASLTAVRAGKPIPPELKVRLKLTNAGGYAHGARNLPPGVEYEDVVGPEIREARRQNIADARKNKVNPGRPRSHAETEAMRRKVGGVLSRQPVRVRVAVRIRSQVRSAGLGLARIGVMVLWNAVMAKVDQAIENWFLTRWAEPKLKAFEPEIQARLDDRLEELVDLQLRHPGRPLYAVVGILTTLERGGEDDTELESCDIQLVSVSVAAERVEHSTVEYVRTHPWHGLRVVRDLVRTSYSVELEPLGTAELAAVLRAEIAAEEEAAGARSATPEQERASQRRRDQLAAQLAGLEPAP</sequence>
<dbReference type="OrthoDB" id="3980312at2"/>
<feature type="compositionally biased region" description="Pro residues" evidence="1">
    <location>
        <begin position="170"/>
        <end position="182"/>
    </location>
</feature>
<keyword evidence="3" id="KW-1185">Reference proteome</keyword>
<dbReference type="AlphaFoldDB" id="A0A1D7VPC8"/>
<evidence type="ECO:0000256" key="1">
    <source>
        <dbReference type="SAM" id="MobiDB-lite"/>
    </source>
</evidence>
<dbReference type="RefSeq" id="WP_069570732.1">
    <property type="nucleotide sequence ID" value="NZ_CP017157.1"/>
</dbReference>
<feature type="region of interest" description="Disordered" evidence="1">
    <location>
        <begin position="153"/>
        <end position="189"/>
    </location>
</feature>
<dbReference type="Proteomes" id="UP000094094">
    <property type="component" value="Chromosome"/>
</dbReference>
<evidence type="ECO:0000313" key="3">
    <source>
        <dbReference type="Proteomes" id="UP000094094"/>
    </source>
</evidence>
<organism evidence="2 3">
    <name type="scientific">Streptomyces lydicus</name>
    <dbReference type="NCBI Taxonomy" id="47763"/>
    <lineage>
        <taxon>Bacteria</taxon>
        <taxon>Bacillati</taxon>
        <taxon>Actinomycetota</taxon>
        <taxon>Actinomycetes</taxon>
        <taxon>Kitasatosporales</taxon>
        <taxon>Streptomycetaceae</taxon>
        <taxon>Streptomyces</taxon>
    </lineage>
</organism>